<dbReference type="GO" id="GO:0003677">
    <property type="term" value="F:DNA binding"/>
    <property type="evidence" value="ECO:0007669"/>
    <property type="project" value="UniProtKB-UniRule"/>
</dbReference>
<keyword evidence="2" id="KW-0460">Magnesium</keyword>
<dbReference type="InterPro" id="IPR037314">
    <property type="entry name" value="MKT1_H3TH"/>
</dbReference>
<feature type="domain" description="Post-transcriptional regulator MKT1 N-terminal" evidence="5">
    <location>
        <begin position="442"/>
        <end position="525"/>
    </location>
</feature>
<protein>
    <recommendedName>
        <fullName evidence="2">Exonuclease 1</fullName>
        <ecNumber evidence="2">3.1.-.-</ecNumber>
    </recommendedName>
</protein>
<feature type="compositionally biased region" description="Basic and acidic residues" evidence="3">
    <location>
        <begin position="986"/>
        <end position="996"/>
    </location>
</feature>
<evidence type="ECO:0000259" key="4">
    <source>
        <dbReference type="Pfam" id="PF12246"/>
    </source>
</evidence>
<dbReference type="AlphaFoldDB" id="A0A1B1DZF5"/>
<accession>A0A1B1DZF5</accession>
<feature type="compositionally biased region" description="Basic and acidic residues" evidence="3">
    <location>
        <begin position="633"/>
        <end position="648"/>
    </location>
</feature>
<dbReference type="Pfam" id="PF12247">
    <property type="entry name" value="MKT1_N"/>
    <property type="match status" value="1"/>
</dbReference>
<dbReference type="GeneID" id="30909039"/>
<evidence type="ECO:0000256" key="2">
    <source>
        <dbReference type="RuleBase" id="RU910737"/>
    </source>
</evidence>
<dbReference type="InterPro" id="IPR022040">
    <property type="entry name" value="MKT1_N"/>
</dbReference>
<feature type="region of interest" description="Disordered" evidence="3">
    <location>
        <begin position="604"/>
        <end position="648"/>
    </location>
</feature>
<keyword evidence="2" id="KW-0227">DNA damage</keyword>
<feature type="domain" description="Post-transcriptional regulator MKT1 C-terminal" evidence="4">
    <location>
        <begin position="680"/>
        <end position="816"/>
    </location>
</feature>
<dbReference type="PANTHER" id="PTHR11081:SF8">
    <property type="entry name" value="EXONUCLEASE 1"/>
    <property type="match status" value="1"/>
</dbReference>
<keyword evidence="2" id="KW-0234">DNA repair</keyword>
<dbReference type="GO" id="GO:0046872">
    <property type="term" value="F:metal ion binding"/>
    <property type="evidence" value="ECO:0007669"/>
    <property type="project" value="UniProtKB-UniRule"/>
</dbReference>
<keyword evidence="2" id="KW-0378">Hydrolase</keyword>
<keyword evidence="2" id="KW-0479">Metal-binding</keyword>
<evidence type="ECO:0000259" key="5">
    <source>
        <dbReference type="Pfam" id="PF12247"/>
    </source>
</evidence>
<dbReference type="CDD" id="cd09902">
    <property type="entry name" value="H3TH_MKT1"/>
    <property type="match status" value="1"/>
</dbReference>
<feature type="region of interest" description="Disordered" evidence="3">
    <location>
        <begin position="931"/>
        <end position="996"/>
    </location>
</feature>
<comment type="cofactor">
    <cofactor evidence="2">
        <name>Mg(2+)</name>
        <dbReference type="ChEBI" id="CHEBI:18420"/>
    </cofactor>
    <text evidence="2">Binds 2 magnesium ions per subunit. They probably participate in the reaction catalyzed by the enzyme. May bind an additional third magnesium ion after substrate binding.</text>
</comment>
<dbReference type="GO" id="GO:0005634">
    <property type="term" value="C:nucleus"/>
    <property type="evidence" value="ECO:0007669"/>
    <property type="project" value="UniProtKB-SubCell"/>
</dbReference>
<dbReference type="CDD" id="cd09858">
    <property type="entry name" value="PIN_MKT1"/>
    <property type="match status" value="1"/>
</dbReference>
<evidence type="ECO:0000313" key="6">
    <source>
        <dbReference type="EMBL" id="ANQ07985.1"/>
    </source>
</evidence>
<reference evidence="7" key="1">
    <citation type="submission" date="2016-06" db="EMBL/GenBank/DDBJ databases">
        <title>First high quality genome sequence of Plasmodium coatneyi using continuous long reads from single molecule, real-time sequencing.</title>
        <authorList>
            <person name="Chien J.-T."/>
            <person name="Pakala S.B."/>
            <person name="Geraldo J.A."/>
            <person name="Lapp S.A."/>
            <person name="Barnwell J.W."/>
            <person name="Kissinger J.C."/>
            <person name="Galinski M.R."/>
            <person name="Humphrey J.C."/>
        </authorList>
    </citation>
    <scope>NUCLEOTIDE SEQUENCE [LARGE SCALE GENOMIC DNA]</scope>
    <source>
        <strain evidence="7">Hackeri</strain>
    </source>
</reference>
<dbReference type="EC" id="3.1.-.-" evidence="2"/>
<feature type="compositionally biased region" description="Basic and acidic residues" evidence="3">
    <location>
        <begin position="311"/>
        <end position="320"/>
    </location>
</feature>
<evidence type="ECO:0000256" key="3">
    <source>
        <dbReference type="SAM" id="MobiDB-lite"/>
    </source>
</evidence>
<feature type="compositionally biased region" description="Basic and acidic residues" evidence="3">
    <location>
        <begin position="943"/>
        <end position="963"/>
    </location>
</feature>
<dbReference type="GO" id="GO:0006417">
    <property type="term" value="P:regulation of translation"/>
    <property type="evidence" value="ECO:0007669"/>
    <property type="project" value="UniProtKB-KW"/>
</dbReference>
<dbReference type="RefSeq" id="XP_019914680.1">
    <property type="nucleotide sequence ID" value="XM_020059120.1"/>
</dbReference>
<dbReference type="SUPFAM" id="SSF88723">
    <property type="entry name" value="PIN domain-like"/>
    <property type="match status" value="1"/>
</dbReference>
<evidence type="ECO:0000256" key="1">
    <source>
        <dbReference type="ARBA" id="ARBA00022845"/>
    </source>
</evidence>
<dbReference type="EMBL" id="CP016246">
    <property type="protein sequence ID" value="ANQ07985.1"/>
    <property type="molecule type" value="Genomic_DNA"/>
</dbReference>
<keyword evidence="2" id="KW-0267">Excision nuclease</keyword>
<dbReference type="Gene3D" id="3.40.50.1010">
    <property type="entry name" value="5'-nuclease"/>
    <property type="match status" value="1"/>
</dbReference>
<organism evidence="6 7">
    <name type="scientific">Plasmodium coatneyi</name>
    <dbReference type="NCBI Taxonomy" id="208452"/>
    <lineage>
        <taxon>Eukaryota</taxon>
        <taxon>Sar</taxon>
        <taxon>Alveolata</taxon>
        <taxon>Apicomplexa</taxon>
        <taxon>Aconoidasida</taxon>
        <taxon>Haemosporida</taxon>
        <taxon>Plasmodiidae</taxon>
        <taxon>Plasmodium</taxon>
    </lineage>
</organism>
<comment type="similarity">
    <text evidence="2">Belongs to the XPG/RAD2 endonuclease family. EXO1 subfamily.</text>
</comment>
<sequence length="1140" mass="127980">MRVRRLQSYLTERNLLKRSSLDNIKNLTLGVDALYFLRTCSELKDVLSDVSGCISPCIFHLIDKQCEHFKRLNIDVIFVFDGITPRAHKLFSAPVHQNIEQGWLYYVNREKKQSNSNFEKVSNICNSDVSFILFHYLKGKGFKCMYAPYLAISQLSYFVHIHLIDVVFGPPTIILQNVSKVIVNFEWKKNYFEWVDLPFLLNIWNVTNEQLLDACLLAGTEYCLTFPYLNLSYFNHGRKEFSFETAIEFIQQASLVSYLEQLPNDEVGANHIQGYCVCKALLKYPIVLLCSGEVDFFTNGVEVGGDNQLEENSHTGKQMDDGGTQGEESQGVSPVFGGSGGPREATSAGKGVNQVNGVNEGYGKVNENVTIAYKEGGTVPNGKSYNNCEENKGNAGCFIPSNDRMQSDGANCLNEEETSGEGNFMGKKKTEKKTFNGEHLIPENYLKVVGAKFPTSVYYLMSIGLLSKKILCVLALGEWIDYTHPIIDSFEYRDSLIDLREYRCRMLGLISVKLNPFFYKRKIKFFDYGSYVNNILDGKDNFTYLDVHLVDGFLWDINKANVSEEIKRQNISKVDLQFILRWHLYSESRSISLVCGRSGHVTGEGAHSSGGYTTDEQDGEGTSEVGNASNAGDHSDVESAPEGESRADRVTKHYNDYYKKLLKVNNQNFESILSLVYYMFLENLGIFTKNCGVTVFGLLLSEVRNKDIDSNILIIFELLKFGFLTTEPLVPPQGESYPENAYASVLNCRKLTEQDRKSVTLLSRIYSLYNVDIDKYTTYDGLIDFDLCAFFAVVKIIKKTLRQLLQACVANVLISNMDLIHLLPENLYNPNDSSISGFFVTHHLMGVLTKYFLLFNFDDLKGGEKTSFADLSGGSTSGGESTTSDRANGEGAKSEPVVDEKVHREISMADVEESNSKNNNLCQNGRDEKISRAESSLPPQNERVCKTEHAEQRDLQPLKENSSRMDANMPKEGVEPNDANTWKGCTKGENKPNGDHAYEGDSTVEDVCTDEGNGPKDHDIVGESGAPGSDSYECEVTENVVGQNGHYATDQDNSQNNFNEFEKAVRKNFPSFLNPIIDLCNAINTWRDHLSLITQLEKHTNVYDLVSDLKAADQFLQKKIHYIGLDKTTAYINICASNNA</sequence>
<dbReference type="PANTHER" id="PTHR11081">
    <property type="entry name" value="FLAP ENDONUCLEASE FAMILY MEMBER"/>
    <property type="match status" value="1"/>
</dbReference>
<dbReference type="InterPro" id="IPR022039">
    <property type="entry name" value="MKT1_C"/>
</dbReference>
<dbReference type="Proteomes" id="UP000092716">
    <property type="component" value="Chromosome 8"/>
</dbReference>
<proteinExistence type="inferred from homology"/>
<feature type="compositionally biased region" description="Low complexity" evidence="3">
    <location>
        <begin position="872"/>
        <end position="884"/>
    </location>
</feature>
<keyword evidence="2" id="KW-0238">DNA-binding</keyword>
<dbReference type="VEuPathDB" id="PlasmoDB:PCOAH_00023130"/>
<dbReference type="GO" id="GO:0035312">
    <property type="term" value="F:5'-3' DNA exonuclease activity"/>
    <property type="evidence" value="ECO:0007669"/>
    <property type="project" value="UniProtKB-UniRule"/>
</dbReference>
<dbReference type="KEGG" id="pcot:PCOAH_00023130"/>
<keyword evidence="2" id="KW-0539">Nucleus</keyword>
<dbReference type="InterPro" id="IPR029060">
    <property type="entry name" value="PIN-like_dom_sf"/>
</dbReference>
<dbReference type="GO" id="GO:0006281">
    <property type="term" value="P:DNA repair"/>
    <property type="evidence" value="ECO:0007669"/>
    <property type="project" value="UniProtKB-UniRule"/>
</dbReference>
<comment type="subcellular location">
    <subcellularLocation>
        <location evidence="2">Nucleus</location>
    </subcellularLocation>
</comment>
<dbReference type="GO" id="GO:0017108">
    <property type="term" value="F:5'-flap endonuclease activity"/>
    <property type="evidence" value="ECO:0007669"/>
    <property type="project" value="TreeGrafter"/>
</dbReference>
<keyword evidence="2" id="KW-0269">Exonuclease</keyword>
<gene>
    <name evidence="6" type="ORF">PCOAH_00023130</name>
</gene>
<dbReference type="Pfam" id="PF12246">
    <property type="entry name" value="MKT1_C"/>
    <property type="match status" value="1"/>
</dbReference>
<comment type="function">
    <text evidence="2">5'-&gt;3' double-stranded DNA exonuclease which may also possess a cryptic 3'-&gt;5' double-stranded DNA exonuclease activity. Functions in DNA mismatch repair.</text>
</comment>
<feature type="compositionally biased region" description="Basic and acidic residues" evidence="3">
    <location>
        <begin position="892"/>
        <end position="902"/>
    </location>
</feature>
<keyword evidence="1" id="KW-0810">Translation regulation</keyword>
<dbReference type="OrthoDB" id="17262at2759"/>
<keyword evidence="2" id="KW-0228">DNA excision</keyword>
<feature type="region of interest" description="Disordered" evidence="3">
    <location>
        <begin position="305"/>
        <end position="353"/>
    </location>
</feature>
<keyword evidence="2" id="KW-0540">Nuclease</keyword>
<keyword evidence="7" id="KW-1185">Reference proteome</keyword>
<feature type="region of interest" description="Disordered" evidence="3">
    <location>
        <begin position="868"/>
        <end position="902"/>
    </location>
</feature>
<name>A0A1B1DZF5_9APIC</name>
<evidence type="ECO:0000313" key="7">
    <source>
        <dbReference type="Proteomes" id="UP000092716"/>
    </source>
</evidence>
<dbReference type="InterPro" id="IPR006084">
    <property type="entry name" value="XPG/Rad2"/>
</dbReference>